<evidence type="ECO:0000313" key="4">
    <source>
        <dbReference type="Proteomes" id="UP000737018"/>
    </source>
</evidence>
<dbReference type="OrthoDB" id="1747797at2759"/>
<dbReference type="AlphaFoldDB" id="A0A8J4RLV9"/>
<accession>A0A8J4RLV9</accession>
<dbReference type="InterPro" id="IPR057135">
    <property type="entry name" value="At4g27190-like_LRR"/>
</dbReference>
<keyword evidence="4" id="KW-1185">Reference proteome</keyword>
<dbReference type="InterPro" id="IPR050905">
    <property type="entry name" value="Plant_NBS-LRR"/>
</dbReference>
<keyword evidence="1" id="KW-0611">Plant defense</keyword>
<dbReference type="EMBL" id="JRKL02000473">
    <property type="protein sequence ID" value="KAF3971034.1"/>
    <property type="molecule type" value="Genomic_DNA"/>
</dbReference>
<dbReference type="Pfam" id="PF23247">
    <property type="entry name" value="LRR_RPS2"/>
    <property type="match status" value="3"/>
</dbReference>
<organism evidence="3 4">
    <name type="scientific">Castanea mollissima</name>
    <name type="common">Chinese chestnut</name>
    <dbReference type="NCBI Taxonomy" id="60419"/>
    <lineage>
        <taxon>Eukaryota</taxon>
        <taxon>Viridiplantae</taxon>
        <taxon>Streptophyta</taxon>
        <taxon>Embryophyta</taxon>
        <taxon>Tracheophyta</taxon>
        <taxon>Spermatophyta</taxon>
        <taxon>Magnoliopsida</taxon>
        <taxon>eudicotyledons</taxon>
        <taxon>Gunneridae</taxon>
        <taxon>Pentapetalae</taxon>
        <taxon>rosids</taxon>
        <taxon>fabids</taxon>
        <taxon>Fagales</taxon>
        <taxon>Fagaceae</taxon>
        <taxon>Castanea</taxon>
    </lineage>
</organism>
<evidence type="ECO:0000313" key="3">
    <source>
        <dbReference type="EMBL" id="KAF3971034.1"/>
    </source>
</evidence>
<protein>
    <recommendedName>
        <fullName evidence="2">Disease resistance protein At4g27190-like leucine-rich repeats domain-containing protein</fullName>
    </recommendedName>
</protein>
<name>A0A8J4RLV9_9ROSI</name>
<reference evidence="3" key="1">
    <citation type="submission" date="2020-03" db="EMBL/GenBank/DDBJ databases">
        <title>Castanea mollissima Vanexum genome sequencing.</title>
        <authorList>
            <person name="Staton M."/>
        </authorList>
    </citation>
    <scope>NUCLEOTIDE SEQUENCE</scope>
    <source>
        <tissue evidence="3">Leaf</tissue>
    </source>
</reference>
<feature type="domain" description="Disease resistance protein At4g27190-like leucine-rich repeats" evidence="2">
    <location>
        <begin position="240"/>
        <end position="370"/>
    </location>
</feature>
<dbReference type="PANTHER" id="PTHR33463:SF209">
    <property type="entry name" value="DISEASE RESISTANCE PROTEIN RPS2-LIKE"/>
    <property type="match status" value="1"/>
</dbReference>
<dbReference type="PANTHER" id="PTHR33463">
    <property type="entry name" value="NB-ARC DOMAIN-CONTAINING PROTEIN-RELATED"/>
    <property type="match status" value="1"/>
</dbReference>
<dbReference type="InterPro" id="IPR032675">
    <property type="entry name" value="LRR_dom_sf"/>
</dbReference>
<dbReference type="SUPFAM" id="SSF52058">
    <property type="entry name" value="L domain-like"/>
    <property type="match status" value="1"/>
</dbReference>
<dbReference type="SUPFAM" id="SSF52047">
    <property type="entry name" value="RNI-like"/>
    <property type="match status" value="1"/>
</dbReference>
<gene>
    <name evidence="3" type="ORF">CMV_005332</name>
</gene>
<proteinExistence type="predicted"/>
<sequence length="511" mass="59327">MEKLKIIWHDQLAEYSFLKLQSLLVQYCENLVNIFQSNMLMKFQSLKRLYVYDCGSLQEVFELQRHDVRESHVVIAIPLKRLMLQRLPKMKHVWNKDLQGIFSFQNLQKISVWECESLKSLFPTSVARCLMQLEDLLIVNCGVEEIVSREDVAEPAARFVFPKVTVLVLSQLPKLKWFCRGVHTSKWPLLKELMVCGCDQIEIFASKNLNFQETVEHSQLEISIQQPLFLVEEGTLFPNLEALTLDRNYNLEEIQSDQLLEECFHKLKILHVAAYLPGSNWITFLKRLNSLEKLFVKISRCVEIFPYEELFDQENHATILTQLRELELFHLPMLTHLWKEDTQSSPVLHNLENLKVSLCGKLKILVPSSVFFQNLTNLEILKCHGLINLVTSSTAKSLLQLKKMSVSECKRITEVVVGEGGEANEVITFTHLTYLKLDDLTNLASFFSGSYSFKFPSLEEVIVRQCPEIKTFSHGSLRTPKLEGVQATQEDEWHWKADLNTTIHWLWENNL</sequence>
<evidence type="ECO:0000259" key="2">
    <source>
        <dbReference type="Pfam" id="PF23247"/>
    </source>
</evidence>
<evidence type="ECO:0000256" key="1">
    <source>
        <dbReference type="ARBA" id="ARBA00022821"/>
    </source>
</evidence>
<dbReference type="Gene3D" id="3.80.10.10">
    <property type="entry name" value="Ribonuclease Inhibitor"/>
    <property type="match status" value="2"/>
</dbReference>
<dbReference type="Proteomes" id="UP000737018">
    <property type="component" value="Unassembled WGS sequence"/>
</dbReference>
<feature type="domain" description="Disease resistance protein At4g27190-like leucine-rich repeats" evidence="2">
    <location>
        <begin position="2"/>
        <end position="142"/>
    </location>
</feature>
<feature type="domain" description="Disease resistance protein At4g27190-like leucine-rich repeats" evidence="2">
    <location>
        <begin position="371"/>
        <end position="471"/>
    </location>
</feature>
<comment type="caution">
    <text evidence="3">The sequence shown here is derived from an EMBL/GenBank/DDBJ whole genome shotgun (WGS) entry which is preliminary data.</text>
</comment>